<gene>
    <name evidence="1" type="ORF">HUJ06_029908</name>
</gene>
<organism evidence="1 2">
    <name type="scientific">Nelumbo nucifera</name>
    <name type="common">Sacred lotus</name>
    <dbReference type="NCBI Taxonomy" id="4432"/>
    <lineage>
        <taxon>Eukaryota</taxon>
        <taxon>Viridiplantae</taxon>
        <taxon>Streptophyta</taxon>
        <taxon>Embryophyta</taxon>
        <taxon>Tracheophyta</taxon>
        <taxon>Spermatophyta</taxon>
        <taxon>Magnoliopsida</taxon>
        <taxon>Proteales</taxon>
        <taxon>Nelumbonaceae</taxon>
        <taxon>Nelumbo</taxon>
    </lineage>
</organism>
<sequence length="122" mass="13736">MTFILGVSFLYQIPLLEPSRRALSSVSLPSSDKLNQFGYLKSTSSKPIETTFYQRTRTCIVVPSAIFTPNSVLSEDAFKAPAADCQKGLSIEVKDNDVKYLKEFGARTCCRRLFAMSRARRR</sequence>
<proteinExistence type="predicted"/>
<dbReference type="AlphaFoldDB" id="A0A822Y7G0"/>
<accession>A0A822Y7G0</accession>
<dbReference type="Proteomes" id="UP000607653">
    <property type="component" value="Unassembled WGS sequence"/>
</dbReference>
<reference evidence="1 2" key="1">
    <citation type="journal article" date="2020" name="Mol. Biol. Evol.">
        <title>Distinct Expression and Methylation Patterns for Genes with Different Fates following a Single Whole-Genome Duplication in Flowering Plants.</title>
        <authorList>
            <person name="Shi T."/>
            <person name="Rahmani R.S."/>
            <person name="Gugger P.F."/>
            <person name="Wang M."/>
            <person name="Li H."/>
            <person name="Zhang Y."/>
            <person name="Li Z."/>
            <person name="Wang Q."/>
            <person name="Van de Peer Y."/>
            <person name="Marchal K."/>
            <person name="Chen J."/>
        </authorList>
    </citation>
    <scope>NUCLEOTIDE SEQUENCE [LARGE SCALE GENOMIC DNA]</scope>
    <source>
        <tissue evidence="1">Leaf</tissue>
    </source>
</reference>
<protein>
    <submittedName>
        <fullName evidence="1">Uncharacterized protein</fullName>
    </submittedName>
</protein>
<name>A0A822Y7G0_NELNU</name>
<evidence type="ECO:0000313" key="1">
    <source>
        <dbReference type="EMBL" id="DAD28440.1"/>
    </source>
</evidence>
<keyword evidence="2" id="KW-1185">Reference proteome</keyword>
<comment type="caution">
    <text evidence="1">The sequence shown here is derived from an EMBL/GenBank/DDBJ whole genome shotgun (WGS) entry which is preliminary data.</text>
</comment>
<dbReference type="EMBL" id="DUZY01000002">
    <property type="protein sequence ID" value="DAD28440.1"/>
    <property type="molecule type" value="Genomic_DNA"/>
</dbReference>
<evidence type="ECO:0000313" key="2">
    <source>
        <dbReference type="Proteomes" id="UP000607653"/>
    </source>
</evidence>